<dbReference type="Pfam" id="PF09783">
    <property type="entry name" value="Vac_ImportDeg"/>
    <property type="match status" value="1"/>
</dbReference>
<dbReference type="GO" id="GO:0045721">
    <property type="term" value="P:negative regulation of gluconeogenesis"/>
    <property type="evidence" value="ECO:0007669"/>
    <property type="project" value="TreeGrafter"/>
</dbReference>
<dbReference type="PANTHER" id="PTHR14534">
    <property type="entry name" value="VACUOLAR IMPORT AND DEGRADATION PROTEIN 24"/>
    <property type="match status" value="1"/>
</dbReference>
<organism evidence="3 4">
    <name type="scientific">Lasallia pustulata</name>
    <dbReference type="NCBI Taxonomy" id="136370"/>
    <lineage>
        <taxon>Eukaryota</taxon>
        <taxon>Fungi</taxon>
        <taxon>Dikarya</taxon>
        <taxon>Ascomycota</taxon>
        <taxon>Pezizomycotina</taxon>
        <taxon>Lecanoromycetes</taxon>
        <taxon>OSLEUM clade</taxon>
        <taxon>Umbilicariomycetidae</taxon>
        <taxon>Umbilicariales</taxon>
        <taxon>Umbilicariaceae</taxon>
        <taxon>Lasallia</taxon>
    </lineage>
</organism>
<dbReference type="GO" id="GO:0043161">
    <property type="term" value="P:proteasome-mediated ubiquitin-dependent protein catabolic process"/>
    <property type="evidence" value="ECO:0007669"/>
    <property type="project" value="TreeGrafter"/>
</dbReference>
<dbReference type="GO" id="GO:0034657">
    <property type="term" value="C:GID complex"/>
    <property type="evidence" value="ECO:0007669"/>
    <property type="project" value="TreeGrafter"/>
</dbReference>
<dbReference type="GO" id="GO:0005773">
    <property type="term" value="C:vacuole"/>
    <property type="evidence" value="ECO:0007669"/>
    <property type="project" value="GOC"/>
</dbReference>
<dbReference type="AlphaFoldDB" id="A0A1W5CXJ9"/>
<evidence type="ECO:0000313" key="3">
    <source>
        <dbReference type="EMBL" id="SLM35588.1"/>
    </source>
</evidence>
<keyword evidence="4" id="KW-1185">Reference proteome</keyword>
<accession>A0A1W5CXJ9</accession>
<feature type="compositionally biased region" description="Polar residues" evidence="2">
    <location>
        <begin position="157"/>
        <end position="166"/>
    </location>
</feature>
<dbReference type="PANTHER" id="PTHR14534:SF3">
    <property type="entry name" value="GID COMPLEX SUBUNIT 4 HOMOLOG"/>
    <property type="match status" value="1"/>
</dbReference>
<dbReference type="InterPro" id="IPR018618">
    <property type="entry name" value="GID4/10-like"/>
</dbReference>
<dbReference type="GO" id="GO:0007039">
    <property type="term" value="P:protein catabolic process in the vacuole"/>
    <property type="evidence" value="ECO:0007669"/>
    <property type="project" value="TreeGrafter"/>
</dbReference>
<feature type="compositionally biased region" description="Basic and acidic residues" evidence="2">
    <location>
        <begin position="280"/>
        <end position="296"/>
    </location>
</feature>
<sequence>MTSVGRKSAVAISTESSAKQRSPEGGSICPYHAACEFPSGVFDPETPNQAANAPSPYLEQFAELASPVPDFAATLTTQAEQDAHDDNVSFLRTPLGSNEDLSAIHRERPRQPFLTTEEFEQIDTESQRRMHRAVARQRRYTPFQLQQLAEHQESTRVTRTVPQQPGYNGWAPGSLYDEEAEPHHGLPSISQLSAEFAGVDHDRYLRGSRHMSNVLEHASDLMSQSTAVPPAGVGQISTSDALAGLTAHQISESSLRTTALLQSVRRHARLSTRSRSQWISDRERIGQENEDRERQSSARLYRPPNVIPFNSQHQQQVQQRELRNRVDGYRQCYLENPSGTPHGASRWLEEAIKYLERLRFCTSYQESLSSAAAGGFLPDEFFSHNQEDFILDTTTIDPPPESSWLKVGGVFSGSQHAAGGPTKPLVHVYGHPPPSRAQSSNRESTQTSRGTWITNAASRTSEGDERWPVKVTIHSIDYSSMTLSGTMEAFNVPDKSSPSNESSITTFLEGEIVDFNTHTLETKSFKADARVDGTYWRKLEPFKRLTDDEIARNIVSREWLNEELAKSWILMRWKEKCFVTPSDAQSGLTISGFYYVCLRREDGYVEGLYYDPHSTPFQHLSLTPEKRMFPAYSFQ</sequence>
<feature type="region of interest" description="Disordered" evidence="2">
    <location>
        <begin position="1"/>
        <end position="28"/>
    </location>
</feature>
<dbReference type="GO" id="GO:0006623">
    <property type="term" value="P:protein targeting to vacuole"/>
    <property type="evidence" value="ECO:0007669"/>
    <property type="project" value="TreeGrafter"/>
</dbReference>
<dbReference type="EMBL" id="FWEW01000736">
    <property type="protein sequence ID" value="SLM35588.1"/>
    <property type="molecule type" value="Genomic_DNA"/>
</dbReference>
<feature type="compositionally biased region" description="Polar residues" evidence="2">
    <location>
        <begin position="1"/>
        <end position="20"/>
    </location>
</feature>
<feature type="region of interest" description="Disordered" evidence="2">
    <location>
        <begin position="415"/>
        <end position="465"/>
    </location>
</feature>
<comment type="similarity">
    <text evidence="1">Belongs to the GID4/VID24 family.</text>
</comment>
<proteinExistence type="inferred from homology"/>
<feature type="region of interest" description="Disordered" evidence="2">
    <location>
        <begin position="272"/>
        <end position="314"/>
    </location>
</feature>
<protein>
    <submittedName>
        <fullName evidence="3">Vacuolar import/degradation protein Vid24</fullName>
    </submittedName>
</protein>
<feature type="region of interest" description="Disordered" evidence="2">
    <location>
        <begin position="149"/>
        <end position="168"/>
    </location>
</feature>
<reference evidence="4" key="1">
    <citation type="submission" date="2017-03" db="EMBL/GenBank/DDBJ databases">
        <authorList>
            <person name="Sharma R."/>
            <person name="Thines M."/>
        </authorList>
    </citation>
    <scope>NUCLEOTIDE SEQUENCE [LARGE SCALE GENOMIC DNA]</scope>
</reference>
<name>A0A1W5CXJ9_9LECA</name>
<dbReference type="Proteomes" id="UP000192927">
    <property type="component" value="Unassembled WGS sequence"/>
</dbReference>
<evidence type="ECO:0000256" key="1">
    <source>
        <dbReference type="ARBA" id="ARBA00061469"/>
    </source>
</evidence>
<evidence type="ECO:0000256" key="2">
    <source>
        <dbReference type="SAM" id="MobiDB-lite"/>
    </source>
</evidence>
<feature type="compositionally biased region" description="Polar residues" evidence="2">
    <location>
        <begin position="436"/>
        <end position="460"/>
    </location>
</feature>
<evidence type="ECO:0000313" key="4">
    <source>
        <dbReference type="Proteomes" id="UP000192927"/>
    </source>
</evidence>